<dbReference type="RefSeq" id="WP_212703082.1">
    <property type="nucleotide sequence ID" value="NZ_JADMKU010000032.1"/>
</dbReference>
<dbReference type="EMBL" id="JADMKU010000032">
    <property type="protein sequence ID" value="MBR9653459.1"/>
    <property type="molecule type" value="Genomic_DNA"/>
</dbReference>
<keyword evidence="2" id="KW-1185">Reference proteome</keyword>
<evidence type="ECO:0000313" key="1">
    <source>
        <dbReference type="EMBL" id="MBR9653459.1"/>
    </source>
</evidence>
<comment type="caution">
    <text evidence="1">The sequence shown here is derived from an EMBL/GenBank/DDBJ whole genome shotgun (WGS) entry which is preliminary data.</text>
</comment>
<proteinExistence type="predicted"/>
<sequence>MDCTEKILGLATWGAKKGVGTHLTLELGEEWLTSRNYVRGKWSIWVAGAPWRIISEGSLIEGSDSEHICSEKIGILNNRELEKLTIGHPAYDAVFEFSGNVRLEVFMTSSDGTGELIVMSKNDAYSLNGNGKIEHESS</sequence>
<gene>
    <name evidence="1" type="ORF">IT775_20275</name>
</gene>
<dbReference type="Proteomes" id="UP001195941">
    <property type="component" value="Unassembled WGS sequence"/>
</dbReference>
<accession>A0ABS5HX51</accession>
<name>A0ABS5HX51_9RHOB</name>
<organism evidence="1 2">
    <name type="scientific">Thalassovita aquimarina</name>
    <dbReference type="NCBI Taxonomy" id="2785917"/>
    <lineage>
        <taxon>Bacteria</taxon>
        <taxon>Pseudomonadati</taxon>
        <taxon>Pseudomonadota</taxon>
        <taxon>Alphaproteobacteria</taxon>
        <taxon>Rhodobacterales</taxon>
        <taxon>Roseobacteraceae</taxon>
        <taxon>Thalassovita</taxon>
    </lineage>
</organism>
<reference evidence="1 2" key="1">
    <citation type="journal article" date="2021" name="Arch. Microbiol.">
        <title>Thalassobius aquimarinus sp. nov., isolated from the Sea of Japan seashore.</title>
        <authorList>
            <person name="Kurilenko V.V."/>
            <person name="Romanenko L.A."/>
            <person name="Chernysheva N.Y."/>
            <person name="Velansky P.V."/>
            <person name="Tekutyeva L.A."/>
            <person name="Isaeva M.P."/>
            <person name="Mikhailov V.V."/>
        </authorList>
    </citation>
    <scope>NUCLEOTIDE SEQUENCE [LARGE SCALE GENOMIC DNA]</scope>
    <source>
        <strain evidence="1 2">KMM 8518</strain>
    </source>
</reference>
<protein>
    <submittedName>
        <fullName evidence="1">Uncharacterized protein</fullName>
    </submittedName>
</protein>
<evidence type="ECO:0000313" key="2">
    <source>
        <dbReference type="Proteomes" id="UP001195941"/>
    </source>
</evidence>